<feature type="transmembrane region" description="Helical" evidence="7">
    <location>
        <begin position="335"/>
        <end position="357"/>
    </location>
</feature>
<dbReference type="EMBL" id="JAFFHA010000003">
    <property type="protein sequence ID" value="KAK4657910.1"/>
    <property type="molecule type" value="Genomic_DNA"/>
</dbReference>
<feature type="region of interest" description="Disordered" evidence="6">
    <location>
        <begin position="1"/>
        <end position="26"/>
    </location>
</feature>
<dbReference type="RefSeq" id="XP_062746883.1">
    <property type="nucleotide sequence ID" value="XM_062887095.1"/>
</dbReference>
<feature type="transmembrane region" description="Helical" evidence="7">
    <location>
        <begin position="175"/>
        <end position="193"/>
    </location>
</feature>
<dbReference type="Gene3D" id="1.20.1250.20">
    <property type="entry name" value="MFS general substrate transporter like domains"/>
    <property type="match status" value="1"/>
</dbReference>
<evidence type="ECO:0000259" key="8">
    <source>
        <dbReference type="PROSITE" id="PS50850"/>
    </source>
</evidence>
<protein>
    <recommendedName>
        <fullName evidence="8">Major facilitator superfamily (MFS) profile domain-containing protein</fullName>
    </recommendedName>
</protein>
<feature type="transmembrane region" description="Helical" evidence="7">
    <location>
        <begin position="485"/>
        <end position="507"/>
    </location>
</feature>
<feature type="transmembrane region" description="Helical" evidence="7">
    <location>
        <begin position="300"/>
        <end position="323"/>
    </location>
</feature>
<dbReference type="GeneID" id="87907002"/>
<dbReference type="PANTHER" id="PTHR23511:SF5">
    <property type="entry name" value="MAJOR FACILITATOR-TYPE TRANSPORTER HXNZ-RELATED"/>
    <property type="match status" value="1"/>
</dbReference>
<dbReference type="SUPFAM" id="SSF103473">
    <property type="entry name" value="MFS general substrate transporter"/>
    <property type="match status" value="1"/>
</dbReference>
<dbReference type="CDD" id="cd17316">
    <property type="entry name" value="MFS_SV2_like"/>
    <property type="match status" value="1"/>
</dbReference>
<keyword evidence="10" id="KW-1185">Reference proteome</keyword>
<comment type="subcellular location">
    <subcellularLocation>
        <location evidence="1">Membrane</location>
        <topology evidence="1">Multi-pass membrane protein</topology>
    </subcellularLocation>
</comment>
<sequence length="640" mass="69390">MFRSINGTRLTSQQQPPPFFGSNNNNNNLKKMLRTISTFFLDPAPPLPPGVVINTIDNVLIPLSEAHLHSHSYRSRLTSTDDTAEDTQKDDDDNDDDDDDDDDDLEGGGGRDEGTGVLLRRSSSSGELLGMTAAEREYTIGSLRREVRAGGGKRTAAGRGEYETIQDIGMGRYNWQLFVLCGFGWFADNLWMQGIALTLPSLSAEFGVSEADIRYTTSSLFIGLCLGSFVWGIGSDIIGRRIAFNATLLITSLFGIASAWAPTWPAVCLTYAALGFGVGGNLPVDGALFLEFLPDASSSLLTLLSVWWPIGQLFSSIAAWFFIAHWPVDEGWRCFVFSIGVITFGMFVTRFFIFDLLESPKFLLSQGRQAEAVKVVHGIAFRNGRKTWLTEELLGVVADDGHRGSTGHPHQPRRLSTLAIVRSHLLSTSRLKPLFATRRLGATTCLIWLTWATIGMGYPLFNAFLPQYLSHSSPDSSSSSSSSSVYTSIILYSLTGIPGSVLAYHLVDSPLPFLGGRKGTLATSTLVSAVGLFAFVRWGRNEVLRVVFSCVEAFSQNIMYGVLYAYTPEIFPAPVRGSAVGVASFLNRVMGLLAPVVAARMGSDGEKGNDGPVMVAGVLILAAFGAVVGLRVETRGGQRL</sequence>
<feature type="transmembrane region" description="Helical" evidence="7">
    <location>
        <begin position="242"/>
        <end position="263"/>
    </location>
</feature>
<gene>
    <name evidence="9" type="ORF">QC762_202060</name>
</gene>
<dbReference type="Pfam" id="PF07690">
    <property type="entry name" value="MFS_1"/>
    <property type="match status" value="1"/>
</dbReference>
<name>A0ABR0GQ93_9PEZI</name>
<dbReference type="PROSITE" id="PS50850">
    <property type="entry name" value="MFS"/>
    <property type="match status" value="1"/>
</dbReference>
<evidence type="ECO:0000256" key="2">
    <source>
        <dbReference type="ARBA" id="ARBA00022448"/>
    </source>
</evidence>
<evidence type="ECO:0000256" key="5">
    <source>
        <dbReference type="ARBA" id="ARBA00023136"/>
    </source>
</evidence>
<dbReference type="InterPro" id="IPR020846">
    <property type="entry name" value="MFS_dom"/>
</dbReference>
<feature type="transmembrane region" description="Helical" evidence="7">
    <location>
        <begin position="440"/>
        <end position="465"/>
    </location>
</feature>
<feature type="transmembrane region" description="Helical" evidence="7">
    <location>
        <begin position="519"/>
        <end position="538"/>
    </location>
</feature>
<keyword evidence="3 7" id="KW-0812">Transmembrane</keyword>
<feature type="transmembrane region" description="Helical" evidence="7">
    <location>
        <begin position="213"/>
        <end position="233"/>
    </location>
</feature>
<organism evidence="9 10">
    <name type="scientific">Podospora pseudocomata</name>
    <dbReference type="NCBI Taxonomy" id="2093779"/>
    <lineage>
        <taxon>Eukaryota</taxon>
        <taxon>Fungi</taxon>
        <taxon>Dikarya</taxon>
        <taxon>Ascomycota</taxon>
        <taxon>Pezizomycotina</taxon>
        <taxon>Sordariomycetes</taxon>
        <taxon>Sordariomycetidae</taxon>
        <taxon>Sordariales</taxon>
        <taxon>Podosporaceae</taxon>
        <taxon>Podospora</taxon>
    </lineage>
</organism>
<feature type="domain" description="Major facilitator superfamily (MFS) profile" evidence="8">
    <location>
        <begin position="177"/>
        <end position="635"/>
    </location>
</feature>
<evidence type="ECO:0000256" key="3">
    <source>
        <dbReference type="ARBA" id="ARBA00022692"/>
    </source>
</evidence>
<proteinExistence type="predicted"/>
<keyword evidence="4 7" id="KW-1133">Transmembrane helix</keyword>
<evidence type="ECO:0000256" key="4">
    <source>
        <dbReference type="ARBA" id="ARBA00022989"/>
    </source>
</evidence>
<comment type="caution">
    <text evidence="9">The sequence shown here is derived from an EMBL/GenBank/DDBJ whole genome shotgun (WGS) entry which is preliminary data.</text>
</comment>
<reference evidence="9 10" key="1">
    <citation type="journal article" date="2023" name="bioRxiv">
        <title>High-quality genome assemblies of four members of thePodospora anserinaspecies complex.</title>
        <authorList>
            <person name="Ament-Velasquez S.L."/>
            <person name="Vogan A.A."/>
            <person name="Wallerman O."/>
            <person name="Hartmann F."/>
            <person name="Gautier V."/>
            <person name="Silar P."/>
            <person name="Giraud T."/>
            <person name="Johannesson H."/>
        </authorList>
    </citation>
    <scope>NUCLEOTIDE SEQUENCE [LARGE SCALE GENOMIC DNA]</scope>
    <source>
        <strain evidence="9 10">CBS 415.72m</strain>
    </source>
</reference>
<feature type="compositionally biased region" description="Acidic residues" evidence="6">
    <location>
        <begin position="82"/>
        <end position="106"/>
    </location>
</feature>
<evidence type="ECO:0000313" key="10">
    <source>
        <dbReference type="Proteomes" id="UP001323405"/>
    </source>
</evidence>
<keyword evidence="5 7" id="KW-0472">Membrane</keyword>
<keyword evidence="2" id="KW-0813">Transport</keyword>
<feature type="transmembrane region" description="Helical" evidence="7">
    <location>
        <begin position="611"/>
        <end position="630"/>
    </location>
</feature>
<feature type="region of interest" description="Disordered" evidence="6">
    <location>
        <begin position="71"/>
        <end position="119"/>
    </location>
</feature>
<dbReference type="InterPro" id="IPR036259">
    <property type="entry name" value="MFS_trans_sf"/>
</dbReference>
<evidence type="ECO:0000256" key="6">
    <source>
        <dbReference type="SAM" id="MobiDB-lite"/>
    </source>
</evidence>
<dbReference type="PANTHER" id="PTHR23511">
    <property type="entry name" value="SYNAPTIC VESICLE GLYCOPROTEIN 2"/>
    <property type="match status" value="1"/>
</dbReference>
<accession>A0ABR0GQ93</accession>
<dbReference type="InterPro" id="IPR011701">
    <property type="entry name" value="MFS"/>
</dbReference>
<evidence type="ECO:0000313" key="9">
    <source>
        <dbReference type="EMBL" id="KAK4657910.1"/>
    </source>
</evidence>
<feature type="compositionally biased region" description="Polar residues" evidence="6">
    <location>
        <begin position="1"/>
        <end position="14"/>
    </location>
</feature>
<evidence type="ECO:0000256" key="7">
    <source>
        <dbReference type="SAM" id="Phobius"/>
    </source>
</evidence>
<evidence type="ECO:0000256" key="1">
    <source>
        <dbReference type="ARBA" id="ARBA00004141"/>
    </source>
</evidence>
<feature type="transmembrane region" description="Helical" evidence="7">
    <location>
        <begin position="269"/>
        <end position="293"/>
    </location>
</feature>
<dbReference type="Proteomes" id="UP001323405">
    <property type="component" value="Unassembled WGS sequence"/>
</dbReference>